<dbReference type="RefSeq" id="XP_050497334.1">
    <property type="nucleotide sequence ID" value="XM_050641377.1"/>
</dbReference>
<feature type="region of interest" description="Disordered" evidence="1">
    <location>
        <begin position="105"/>
        <end position="124"/>
    </location>
</feature>
<feature type="transmembrane region" description="Helical" evidence="2">
    <location>
        <begin position="247"/>
        <end position="271"/>
    </location>
</feature>
<dbReference type="EnsemblMetazoa" id="XM_050641377.1">
    <property type="protein sequence ID" value="XP_050497334.1"/>
    <property type="gene ID" value="LOC126878579"/>
</dbReference>
<keyword evidence="2" id="KW-0472">Membrane</keyword>
<dbReference type="GeneID" id="126878579"/>
<dbReference type="PANTHER" id="PTHR18945">
    <property type="entry name" value="NEUROTRANSMITTER GATED ION CHANNEL"/>
    <property type="match status" value="1"/>
</dbReference>
<dbReference type="Pfam" id="PF02932">
    <property type="entry name" value="Neur_chan_memb"/>
    <property type="match status" value="1"/>
</dbReference>
<feature type="domain" description="Neurotransmitter-gated ion-channel transmembrane" evidence="3">
    <location>
        <begin position="1"/>
        <end position="263"/>
    </location>
</feature>
<keyword evidence="2" id="KW-1133">Transmembrane helix</keyword>
<reference evidence="4" key="1">
    <citation type="submission" date="2025-05" db="UniProtKB">
        <authorList>
            <consortium name="EnsemblMetazoa"/>
        </authorList>
    </citation>
    <scope>IDENTIFICATION</scope>
</reference>
<evidence type="ECO:0000256" key="1">
    <source>
        <dbReference type="SAM" id="MobiDB-lite"/>
    </source>
</evidence>
<evidence type="ECO:0000259" key="3">
    <source>
        <dbReference type="Pfam" id="PF02932"/>
    </source>
</evidence>
<dbReference type="SUPFAM" id="SSF90112">
    <property type="entry name" value="Neurotransmitter-gated ion-channel transmembrane pore"/>
    <property type="match status" value="1"/>
</dbReference>
<name>A0ABM5JHC3_DIAVI</name>
<feature type="transmembrane region" description="Helical" evidence="2">
    <location>
        <begin position="46"/>
        <end position="69"/>
    </location>
</feature>
<dbReference type="InterPro" id="IPR006201">
    <property type="entry name" value="Neur_channel"/>
</dbReference>
<evidence type="ECO:0000313" key="5">
    <source>
        <dbReference type="Proteomes" id="UP001652700"/>
    </source>
</evidence>
<organism evidence="4 5">
    <name type="scientific">Diabrotica virgifera virgifera</name>
    <name type="common">western corn rootworm</name>
    <dbReference type="NCBI Taxonomy" id="50390"/>
    <lineage>
        <taxon>Eukaryota</taxon>
        <taxon>Metazoa</taxon>
        <taxon>Ecdysozoa</taxon>
        <taxon>Arthropoda</taxon>
        <taxon>Hexapoda</taxon>
        <taxon>Insecta</taxon>
        <taxon>Pterygota</taxon>
        <taxon>Neoptera</taxon>
        <taxon>Endopterygota</taxon>
        <taxon>Coleoptera</taxon>
        <taxon>Polyphaga</taxon>
        <taxon>Cucujiformia</taxon>
        <taxon>Chrysomeloidea</taxon>
        <taxon>Chrysomelidae</taxon>
        <taxon>Galerucinae</taxon>
        <taxon>Diabroticina</taxon>
        <taxon>Diabroticites</taxon>
        <taxon>Diabrotica</taxon>
    </lineage>
</organism>
<dbReference type="InterPro" id="IPR036719">
    <property type="entry name" value="Neuro-gated_channel_TM_sf"/>
</dbReference>
<proteinExistence type="predicted"/>
<keyword evidence="5" id="KW-1185">Reference proteome</keyword>
<dbReference type="InterPro" id="IPR038050">
    <property type="entry name" value="Neuro_actylchol_rec"/>
</dbReference>
<dbReference type="InterPro" id="IPR006029">
    <property type="entry name" value="Neurotrans-gated_channel_TM"/>
</dbReference>
<evidence type="ECO:0000256" key="2">
    <source>
        <dbReference type="SAM" id="Phobius"/>
    </source>
</evidence>
<feature type="transmembrane region" description="Helical" evidence="2">
    <location>
        <begin position="81"/>
        <end position="97"/>
    </location>
</feature>
<dbReference type="Gene3D" id="1.20.58.390">
    <property type="entry name" value="Neurotransmitter-gated ion-channel transmembrane domain"/>
    <property type="match status" value="2"/>
</dbReference>
<feature type="transmembrane region" description="Helical" evidence="2">
    <location>
        <begin position="16"/>
        <end position="34"/>
    </location>
</feature>
<keyword evidence="2" id="KW-0812">Transmembrane</keyword>
<dbReference type="Proteomes" id="UP001652700">
    <property type="component" value="Unplaced"/>
</dbReference>
<accession>A0ABM5JHC3</accession>
<sequence>MAVLGFTLPPDSGEKLSLGVTILLSLTVFLNMVAETMPATSDAVPLLGTYFNCIMFMVASSVVSTILILNYHHRNADTHEMSQWIRVVFLCWLPWVLRMQRPADKNSYVSSPNRSAPPERKPIHFPEVELKERSSKSLLANVLDIDDDFRHNYRGGGTPTPLQPTTFFRTVYRQNEEGGNGTNGASVGGGPRLHETIVANHSCISADYELAMILKEIRFITDQLRKEDEAANITKDWKFAAMVVDRLCLIIFTLFTIIATLAVLFSAPHIIVS</sequence>
<protein>
    <recommendedName>
        <fullName evidence="3">Neurotransmitter-gated ion-channel transmembrane domain-containing protein</fullName>
    </recommendedName>
</protein>
<dbReference type="CDD" id="cd19051">
    <property type="entry name" value="LGIC_TM_cation"/>
    <property type="match status" value="1"/>
</dbReference>
<evidence type="ECO:0000313" key="4">
    <source>
        <dbReference type="EnsemblMetazoa" id="XP_050497334.1"/>
    </source>
</evidence>